<dbReference type="Proteomes" id="UP001153678">
    <property type="component" value="Unassembled WGS sequence"/>
</dbReference>
<dbReference type="OrthoDB" id="2446464at2759"/>
<feature type="transmembrane region" description="Helical" evidence="2">
    <location>
        <begin position="21"/>
        <end position="39"/>
    </location>
</feature>
<dbReference type="GO" id="GO:0005524">
    <property type="term" value="F:ATP binding"/>
    <property type="evidence" value="ECO:0007669"/>
    <property type="project" value="InterPro"/>
</dbReference>
<keyword evidence="2" id="KW-1133">Transmembrane helix</keyword>
<keyword evidence="1" id="KW-0175">Coiled coil</keyword>
<gene>
    <name evidence="4" type="ORF">FWILDA_LOCUS10368</name>
</gene>
<evidence type="ECO:0000256" key="2">
    <source>
        <dbReference type="SAM" id="Phobius"/>
    </source>
</evidence>
<keyword evidence="2" id="KW-0812">Transmembrane</keyword>
<protein>
    <submittedName>
        <fullName evidence="4">6374_t:CDS:1</fullName>
    </submittedName>
</protein>
<feature type="domain" description="ATPase AAA-type core" evidence="3">
    <location>
        <begin position="155"/>
        <end position="218"/>
    </location>
</feature>
<dbReference type="EMBL" id="CAMKVN010002648">
    <property type="protein sequence ID" value="CAI2182008.1"/>
    <property type="molecule type" value="Genomic_DNA"/>
</dbReference>
<organism evidence="4 5">
    <name type="scientific">Funneliformis geosporum</name>
    <dbReference type="NCBI Taxonomy" id="1117311"/>
    <lineage>
        <taxon>Eukaryota</taxon>
        <taxon>Fungi</taxon>
        <taxon>Fungi incertae sedis</taxon>
        <taxon>Mucoromycota</taxon>
        <taxon>Glomeromycotina</taxon>
        <taxon>Glomeromycetes</taxon>
        <taxon>Glomerales</taxon>
        <taxon>Glomeraceae</taxon>
        <taxon>Funneliformis</taxon>
    </lineage>
</organism>
<evidence type="ECO:0000256" key="1">
    <source>
        <dbReference type="SAM" id="Coils"/>
    </source>
</evidence>
<feature type="coiled-coil region" evidence="1">
    <location>
        <begin position="42"/>
        <end position="79"/>
    </location>
</feature>
<proteinExistence type="predicted"/>
<evidence type="ECO:0000313" key="5">
    <source>
        <dbReference type="Proteomes" id="UP001153678"/>
    </source>
</evidence>
<feature type="non-terminal residue" evidence="4">
    <location>
        <position position="1"/>
    </location>
</feature>
<dbReference type="Gene3D" id="3.40.50.300">
    <property type="entry name" value="P-loop containing nucleotide triphosphate hydrolases"/>
    <property type="match status" value="1"/>
</dbReference>
<dbReference type="InterPro" id="IPR003959">
    <property type="entry name" value="ATPase_AAA_core"/>
</dbReference>
<reference evidence="4" key="1">
    <citation type="submission" date="2022-08" db="EMBL/GenBank/DDBJ databases">
        <authorList>
            <person name="Kallberg Y."/>
            <person name="Tangrot J."/>
            <person name="Rosling A."/>
        </authorList>
    </citation>
    <scope>NUCLEOTIDE SEQUENCE</scope>
    <source>
        <strain evidence="4">Wild A</strain>
    </source>
</reference>
<keyword evidence="2" id="KW-0472">Membrane</keyword>
<dbReference type="SUPFAM" id="SSF52540">
    <property type="entry name" value="P-loop containing nucleoside triphosphate hydrolases"/>
    <property type="match status" value="1"/>
</dbReference>
<name>A0A9W4WRV9_9GLOM</name>
<accession>A0A9W4WRV9</accession>
<dbReference type="InterPro" id="IPR027417">
    <property type="entry name" value="P-loop_NTPase"/>
</dbReference>
<dbReference type="GO" id="GO:0016887">
    <property type="term" value="F:ATP hydrolysis activity"/>
    <property type="evidence" value="ECO:0007669"/>
    <property type="project" value="InterPro"/>
</dbReference>
<evidence type="ECO:0000313" key="4">
    <source>
        <dbReference type="EMBL" id="CAI2182008.1"/>
    </source>
</evidence>
<evidence type="ECO:0000259" key="3">
    <source>
        <dbReference type="Pfam" id="PF00004"/>
    </source>
</evidence>
<sequence length="274" mass="31940">KYFNFDNKQTAKSDKKKQQKQILLAVLLVGLGYYFFIYLPENQKQQENENSQSDNAKSLEELEKELQEDAKLKADKEVKKIASTLIKKYQEEASIFPDGDRNEKFYFSRAASYNIHFPFALREHYIKGKEAEQENFEYNPIRGETDKNKRDNNAIFYGAPGTGKTRTIQNICYTANRYPLVEIKGSALTPTKEDQDSKLLPLKKFVYTINEADQISNNALTHDPTKLRFLKECLEGVDQSARREFKKYAEQFGIINQFPQRWIDTTVLNIEDNK</sequence>
<dbReference type="Pfam" id="PF00004">
    <property type="entry name" value="AAA"/>
    <property type="match status" value="1"/>
</dbReference>
<comment type="caution">
    <text evidence="4">The sequence shown here is derived from an EMBL/GenBank/DDBJ whole genome shotgun (WGS) entry which is preliminary data.</text>
</comment>
<dbReference type="AlphaFoldDB" id="A0A9W4WRV9"/>
<keyword evidence="5" id="KW-1185">Reference proteome</keyword>